<dbReference type="Proteomes" id="UP001172457">
    <property type="component" value="Chromosome 1"/>
</dbReference>
<gene>
    <name evidence="1" type="ORF">OSB04_001756</name>
</gene>
<dbReference type="AlphaFoldDB" id="A0AA38WSU9"/>
<accession>A0AA38WSU9</accession>
<organism evidence="1 2">
    <name type="scientific">Centaurea solstitialis</name>
    <name type="common">yellow star-thistle</name>
    <dbReference type="NCBI Taxonomy" id="347529"/>
    <lineage>
        <taxon>Eukaryota</taxon>
        <taxon>Viridiplantae</taxon>
        <taxon>Streptophyta</taxon>
        <taxon>Embryophyta</taxon>
        <taxon>Tracheophyta</taxon>
        <taxon>Spermatophyta</taxon>
        <taxon>Magnoliopsida</taxon>
        <taxon>eudicotyledons</taxon>
        <taxon>Gunneridae</taxon>
        <taxon>Pentapetalae</taxon>
        <taxon>asterids</taxon>
        <taxon>campanulids</taxon>
        <taxon>Asterales</taxon>
        <taxon>Asteraceae</taxon>
        <taxon>Carduoideae</taxon>
        <taxon>Cardueae</taxon>
        <taxon>Centaureinae</taxon>
        <taxon>Centaurea</taxon>
    </lineage>
</organism>
<dbReference type="EMBL" id="JARYMX010000001">
    <property type="protein sequence ID" value="KAJ9565790.1"/>
    <property type="molecule type" value="Genomic_DNA"/>
</dbReference>
<reference evidence="1" key="1">
    <citation type="submission" date="2023-03" db="EMBL/GenBank/DDBJ databases">
        <title>Chromosome-scale reference genome and RAD-based genetic map of yellow starthistle (Centaurea solstitialis) reveal putative structural variation and QTLs associated with invader traits.</title>
        <authorList>
            <person name="Reatini B."/>
            <person name="Cang F.A."/>
            <person name="Jiang Q."/>
            <person name="Mckibben M.T.W."/>
            <person name="Barker M.S."/>
            <person name="Rieseberg L.H."/>
            <person name="Dlugosch K.M."/>
        </authorList>
    </citation>
    <scope>NUCLEOTIDE SEQUENCE</scope>
    <source>
        <strain evidence="1">CAN-66</strain>
        <tissue evidence="1">Leaf</tissue>
    </source>
</reference>
<sequence length="226" mass="26648">MMLSSLGGGECLQTKHYELSENSTIIYLSASNNKVWHQCGGDVRHSEENELQRRFLPIFSPWNANRRHLLIDKFQTKLLSRKAKRSFIWWNINSMHSGSWRSWVVFVLLVQNTQEARFFWGGNARKNYNFWVAWKFTLNGRKHEGLSIRSLKALSLLGKLWCWRFRYDNKVLGWELEEDGRFSVSSFRNTIDDSFLQITLGHNMTQNRLLPGKANLLVWHTRLGKL</sequence>
<proteinExistence type="predicted"/>
<protein>
    <submittedName>
        <fullName evidence="1">Uncharacterized protein</fullName>
    </submittedName>
</protein>
<keyword evidence="2" id="KW-1185">Reference proteome</keyword>
<name>A0AA38WSU9_9ASTR</name>
<evidence type="ECO:0000313" key="1">
    <source>
        <dbReference type="EMBL" id="KAJ9565790.1"/>
    </source>
</evidence>
<evidence type="ECO:0000313" key="2">
    <source>
        <dbReference type="Proteomes" id="UP001172457"/>
    </source>
</evidence>
<comment type="caution">
    <text evidence="1">The sequence shown here is derived from an EMBL/GenBank/DDBJ whole genome shotgun (WGS) entry which is preliminary data.</text>
</comment>